<comment type="subcellular location">
    <subcellularLocation>
        <location evidence="1">Cell outer membrane</location>
    </subcellularLocation>
</comment>
<evidence type="ECO:0000313" key="9">
    <source>
        <dbReference type="EMBL" id="AYD47499.1"/>
    </source>
</evidence>
<evidence type="ECO:0000256" key="5">
    <source>
        <dbReference type="ARBA" id="ARBA00023237"/>
    </source>
</evidence>
<evidence type="ECO:0000259" key="8">
    <source>
        <dbReference type="Pfam" id="PF14322"/>
    </source>
</evidence>
<name>A0A386HPC6_9BACT</name>
<dbReference type="Gene3D" id="1.25.40.390">
    <property type="match status" value="1"/>
</dbReference>
<keyword evidence="4" id="KW-0472">Membrane</keyword>
<dbReference type="InterPro" id="IPR033985">
    <property type="entry name" value="SusD-like_N"/>
</dbReference>
<dbReference type="OrthoDB" id="5694214at2"/>
<dbReference type="PROSITE" id="PS51257">
    <property type="entry name" value="PROKAR_LIPOPROTEIN"/>
    <property type="match status" value="1"/>
</dbReference>
<dbReference type="AlphaFoldDB" id="A0A386HPC6"/>
<sequence length="592" mass="65985">MTLYKIYTNKKNLSIGIALVCLVLVLLFSSCAKDYETVPLGQQSTLDLIFDVHDSAGINAIQYLNNVYNDALISGHNRVGGSNGDYIDAASDDAVSSYTGLSSVEKIAEGAYTATQTNADDIWTASYTTIRAATIFINNIDRVPLKELLPNGELARAAYRSEARFLRAWTYFELLRRYGGVPITKDSVYQLTDNIDLPRESFANTVTYIVSELSDIEDSLRPQEDVNSVNYGRITKGAAMALKAKVLLYAASPLFNGGNIDPSNPLTGYTNYDINRWKLAADAAQDVINLGTYGLVSNYADAFITQAEPIGTNTEAIFWRQNGGNTSVEQTNGPIGYTSAGGNGRTSPTENLVDAFPMSNGLPIDSAGSGYNPNDAYSNRDPRLKATVFYNGVLWLNRPVQTYDGGLDKPGGTLQQTKTGYYMRKFMGNFETVNGSPVYSNTIHDWIYLRYAGVLLDYAEAENEYQGPSNEIYNILFSIRKRAGIDPGVNMNYGLALGMNQDQMRQTIRNERRIEMAFEEQRYWDIRRWKIAADIYSQPLYGLDIQQTSQGELFYNKTIVLQPNFIAPKMYLYPIPYSEVVKNTNMKQNPGW</sequence>
<dbReference type="InterPro" id="IPR011990">
    <property type="entry name" value="TPR-like_helical_dom_sf"/>
</dbReference>
<accession>A0A386HPC6</accession>
<protein>
    <submittedName>
        <fullName evidence="9">RagB/SusD family nutrient uptake outer membrane protein</fullName>
    </submittedName>
</protein>
<evidence type="ECO:0000256" key="6">
    <source>
        <dbReference type="SAM" id="MobiDB-lite"/>
    </source>
</evidence>
<dbReference type="KEGG" id="ark:D6B99_07715"/>
<dbReference type="SUPFAM" id="SSF48452">
    <property type="entry name" value="TPR-like"/>
    <property type="match status" value="1"/>
</dbReference>
<dbReference type="Pfam" id="PF14322">
    <property type="entry name" value="SusD-like_3"/>
    <property type="match status" value="1"/>
</dbReference>
<keyword evidence="3" id="KW-0732">Signal</keyword>
<evidence type="ECO:0000256" key="3">
    <source>
        <dbReference type="ARBA" id="ARBA00022729"/>
    </source>
</evidence>
<feature type="compositionally biased region" description="Polar residues" evidence="6">
    <location>
        <begin position="324"/>
        <end position="333"/>
    </location>
</feature>
<evidence type="ECO:0000313" key="10">
    <source>
        <dbReference type="Proteomes" id="UP000266118"/>
    </source>
</evidence>
<evidence type="ECO:0000256" key="4">
    <source>
        <dbReference type="ARBA" id="ARBA00023136"/>
    </source>
</evidence>
<gene>
    <name evidence="9" type="ORF">D6B99_07715</name>
</gene>
<organism evidence="9 10">
    <name type="scientific">Arachidicoccus soli</name>
    <dbReference type="NCBI Taxonomy" id="2341117"/>
    <lineage>
        <taxon>Bacteria</taxon>
        <taxon>Pseudomonadati</taxon>
        <taxon>Bacteroidota</taxon>
        <taxon>Chitinophagia</taxon>
        <taxon>Chitinophagales</taxon>
        <taxon>Chitinophagaceae</taxon>
        <taxon>Arachidicoccus</taxon>
    </lineage>
</organism>
<keyword evidence="10" id="KW-1185">Reference proteome</keyword>
<dbReference type="Proteomes" id="UP000266118">
    <property type="component" value="Chromosome"/>
</dbReference>
<feature type="domain" description="RagB/SusD" evidence="7">
    <location>
        <begin position="315"/>
        <end position="592"/>
    </location>
</feature>
<dbReference type="RefSeq" id="WP_119986689.1">
    <property type="nucleotide sequence ID" value="NZ_CP032489.1"/>
</dbReference>
<dbReference type="InterPro" id="IPR012944">
    <property type="entry name" value="SusD_RagB_dom"/>
</dbReference>
<feature type="region of interest" description="Disordered" evidence="6">
    <location>
        <begin position="324"/>
        <end position="344"/>
    </location>
</feature>
<dbReference type="Pfam" id="PF07980">
    <property type="entry name" value="SusD_RagB"/>
    <property type="match status" value="1"/>
</dbReference>
<proteinExistence type="inferred from homology"/>
<evidence type="ECO:0000256" key="2">
    <source>
        <dbReference type="ARBA" id="ARBA00006275"/>
    </source>
</evidence>
<evidence type="ECO:0000259" key="7">
    <source>
        <dbReference type="Pfam" id="PF07980"/>
    </source>
</evidence>
<keyword evidence="5" id="KW-0998">Cell outer membrane</keyword>
<dbReference type="EMBL" id="CP032489">
    <property type="protein sequence ID" value="AYD47499.1"/>
    <property type="molecule type" value="Genomic_DNA"/>
</dbReference>
<reference evidence="9 10" key="1">
    <citation type="submission" date="2018-09" db="EMBL/GenBank/DDBJ databases">
        <title>Arachidicoccus sp. nov., a bacterium isolated from soil.</title>
        <authorList>
            <person name="Weon H.-Y."/>
            <person name="Kwon S.-W."/>
            <person name="Lee S.A."/>
        </authorList>
    </citation>
    <scope>NUCLEOTIDE SEQUENCE [LARGE SCALE GENOMIC DNA]</scope>
    <source>
        <strain evidence="9 10">KIS59-12</strain>
    </source>
</reference>
<comment type="similarity">
    <text evidence="2">Belongs to the SusD family.</text>
</comment>
<dbReference type="GO" id="GO:0009279">
    <property type="term" value="C:cell outer membrane"/>
    <property type="evidence" value="ECO:0007669"/>
    <property type="project" value="UniProtKB-SubCell"/>
</dbReference>
<evidence type="ECO:0000256" key="1">
    <source>
        <dbReference type="ARBA" id="ARBA00004442"/>
    </source>
</evidence>
<feature type="domain" description="SusD-like N-terminal" evidence="8">
    <location>
        <begin position="58"/>
        <end position="248"/>
    </location>
</feature>